<dbReference type="AlphaFoldDB" id="A0A081S2Y0"/>
<dbReference type="PANTHER" id="PTHR43334">
    <property type="entry name" value="ACETATE--COA LIGASE [ADP-FORMING]"/>
    <property type="match status" value="1"/>
</dbReference>
<dbReference type="InterPro" id="IPR016102">
    <property type="entry name" value="Succinyl-CoA_synth-like"/>
</dbReference>
<keyword evidence="2" id="KW-0547">Nucleotide-binding</keyword>
<dbReference type="GO" id="GO:0043758">
    <property type="term" value="F:acetate-CoA ligase (ADP-forming) activity"/>
    <property type="evidence" value="ECO:0007669"/>
    <property type="project" value="UniProtKB-EC"/>
</dbReference>
<dbReference type="EMBL" id="JNVL01000157">
    <property type="protein sequence ID" value="KER05283.1"/>
    <property type="molecule type" value="Genomic_DNA"/>
</dbReference>
<feature type="domain" description="Ligase-CoA" evidence="4">
    <location>
        <begin position="19"/>
        <end position="94"/>
    </location>
</feature>
<dbReference type="PANTHER" id="PTHR43334:SF2">
    <property type="entry name" value="ACETATE--COA LIGASE [ADP-FORMING]"/>
    <property type="match status" value="1"/>
</dbReference>
<dbReference type="Pfam" id="PF19045">
    <property type="entry name" value="Ligase_CoA_2"/>
    <property type="match status" value="1"/>
</dbReference>
<proteinExistence type="predicted"/>
<evidence type="ECO:0000256" key="1">
    <source>
        <dbReference type="ARBA" id="ARBA00022598"/>
    </source>
</evidence>
<dbReference type="Proteomes" id="UP000028027">
    <property type="component" value="Unassembled WGS sequence"/>
</dbReference>
<evidence type="ECO:0000313" key="5">
    <source>
        <dbReference type="EMBL" id="KER05283.1"/>
    </source>
</evidence>
<evidence type="ECO:0000256" key="3">
    <source>
        <dbReference type="ARBA" id="ARBA00022840"/>
    </source>
</evidence>
<dbReference type="InterPro" id="IPR043938">
    <property type="entry name" value="Ligase_CoA_dom"/>
</dbReference>
<gene>
    <name evidence="5" type="ORF">AAA799E16_02082</name>
</gene>
<keyword evidence="6" id="KW-1185">Reference proteome</keyword>
<reference evidence="5 6" key="1">
    <citation type="submission" date="2014-06" db="EMBL/GenBank/DDBJ databases">
        <authorList>
            <person name="Ngugi D.K."/>
            <person name="Blom J."/>
            <person name="Alam I."/>
            <person name="Rashid M."/>
            <person name="Ba Alawi W."/>
            <person name="Zhang G."/>
            <person name="Hikmawan T."/>
            <person name="Guan Y."/>
            <person name="Antunes A."/>
            <person name="Siam R."/>
            <person name="Eldorry H."/>
            <person name="Bajic V."/>
            <person name="Stingl U."/>
        </authorList>
    </citation>
    <scope>NUCLEOTIDE SEQUENCE [LARGE SCALE GENOMIC DNA]</scope>
    <source>
        <strain evidence="5">SCGC AAA799-E16</strain>
    </source>
</reference>
<feature type="non-terminal residue" evidence="5">
    <location>
        <position position="114"/>
    </location>
</feature>
<keyword evidence="3" id="KW-0067">ATP-binding</keyword>
<organism evidence="5 6">
    <name type="scientific">Marine Group I thaumarchaeote SCGC AAA799-E16</name>
    <dbReference type="NCBI Taxonomy" id="1502292"/>
    <lineage>
        <taxon>Archaea</taxon>
        <taxon>Nitrososphaerota</taxon>
        <taxon>Marine Group I</taxon>
    </lineage>
</organism>
<protein>
    <submittedName>
        <fullName evidence="5">Acetyl-CoA synthetase protein</fullName>
        <ecNumber evidence="5">6.2.1.13</ecNumber>
    </submittedName>
</protein>
<evidence type="ECO:0000256" key="2">
    <source>
        <dbReference type="ARBA" id="ARBA00022741"/>
    </source>
</evidence>
<dbReference type="EC" id="6.2.1.13" evidence="5"/>
<dbReference type="InterPro" id="IPR051538">
    <property type="entry name" value="Acyl-CoA_Synth/Transferase"/>
</dbReference>
<evidence type="ECO:0000313" key="6">
    <source>
        <dbReference type="Proteomes" id="UP000028027"/>
    </source>
</evidence>
<feature type="non-terminal residue" evidence="5">
    <location>
        <position position="1"/>
    </location>
</feature>
<comment type="caution">
    <text evidence="5">The sequence shown here is derived from an EMBL/GenBank/DDBJ whole genome shotgun (WGS) entry which is preliminary data.</text>
</comment>
<sequence length="114" mass="12240">FDYAIAFSKQPLPSKGDLVIVSNAGGPAIISTDACSKAKIKMADITSVRKQIDEVIPPWGSSRNPVDIVGDADFNRFHNVLDRVLKHPKVGSVISMCTPSGTLDYDKLAEVIVA</sequence>
<evidence type="ECO:0000259" key="4">
    <source>
        <dbReference type="Pfam" id="PF19045"/>
    </source>
</evidence>
<dbReference type="SUPFAM" id="SSF52210">
    <property type="entry name" value="Succinyl-CoA synthetase domains"/>
    <property type="match status" value="1"/>
</dbReference>
<dbReference type="Gene3D" id="3.40.50.261">
    <property type="entry name" value="Succinyl-CoA synthetase domains"/>
    <property type="match status" value="1"/>
</dbReference>
<name>A0A081S2Y0_9ARCH</name>
<keyword evidence="1 5" id="KW-0436">Ligase</keyword>
<accession>A0A081S2Y0</accession>
<dbReference type="GO" id="GO:0005524">
    <property type="term" value="F:ATP binding"/>
    <property type="evidence" value="ECO:0007669"/>
    <property type="project" value="UniProtKB-KW"/>
</dbReference>